<evidence type="ECO:0000313" key="3">
    <source>
        <dbReference type="EMBL" id="RGP62741.1"/>
    </source>
</evidence>
<dbReference type="PROSITE" id="PS51257">
    <property type="entry name" value="PROKAR_LIPOPROTEIN"/>
    <property type="match status" value="1"/>
</dbReference>
<organism evidence="3 4">
    <name type="scientific">Fusarium longipes</name>
    <dbReference type="NCBI Taxonomy" id="694270"/>
    <lineage>
        <taxon>Eukaryota</taxon>
        <taxon>Fungi</taxon>
        <taxon>Dikarya</taxon>
        <taxon>Ascomycota</taxon>
        <taxon>Pezizomycotina</taxon>
        <taxon>Sordariomycetes</taxon>
        <taxon>Hypocreomycetidae</taxon>
        <taxon>Hypocreales</taxon>
        <taxon>Nectriaceae</taxon>
        <taxon>Fusarium</taxon>
    </lineage>
</organism>
<feature type="domain" description="Ketopantoate reductase C-terminal" evidence="2">
    <location>
        <begin position="201"/>
        <end position="283"/>
    </location>
</feature>
<dbReference type="EMBL" id="PXOG01000282">
    <property type="protein sequence ID" value="RGP62741.1"/>
    <property type="molecule type" value="Genomic_DNA"/>
</dbReference>
<dbReference type="OrthoDB" id="3609at2759"/>
<dbReference type="Gene3D" id="1.10.1040.10">
    <property type="entry name" value="N-(1-d-carboxylethyl)-l-norvaline Dehydrogenase, domain 2"/>
    <property type="match status" value="1"/>
</dbReference>
<accession>A0A395RRL2</accession>
<dbReference type="InterPro" id="IPR036291">
    <property type="entry name" value="NAD(P)-bd_dom_sf"/>
</dbReference>
<dbReference type="Pfam" id="PF08546">
    <property type="entry name" value="ApbA_C"/>
    <property type="match status" value="1"/>
</dbReference>
<dbReference type="PANTHER" id="PTHR21708">
    <property type="entry name" value="PROBABLE 2-DEHYDROPANTOATE 2-REDUCTASE"/>
    <property type="match status" value="1"/>
</dbReference>
<proteinExistence type="predicted"/>
<evidence type="ECO:0000259" key="1">
    <source>
        <dbReference type="Pfam" id="PF02558"/>
    </source>
</evidence>
<keyword evidence="4" id="KW-1185">Reference proteome</keyword>
<name>A0A395RRL2_9HYPO</name>
<dbReference type="InterPro" id="IPR051402">
    <property type="entry name" value="KPR-Related"/>
</dbReference>
<reference evidence="3 4" key="1">
    <citation type="journal article" date="2018" name="PLoS Pathog.">
        <title>Evolution of structural diversity of trichothecenes, a family of toxins produced by plant pathogenic and entomopathogenic fungi.</title>
        <authorList>
            <person name="Proctor R.H."/>
            <person name="McCormick S.P."/>
            <person name="Kim H.S."/>
            <person name="Cardoza R.E."/>
            <person name="Stanley A.M."/>
            <person name="Lindo L."/>
            <person name="Kelly A."/>
            <person name="Brown D.W."/>
            <person name="Lee T."/>
            <person name="Vaughan M.M."/>
            <person name="Alexander N.J."/>
            <person name="Busman M."/>
            <person name="Gutierrez S."/>
        </authorList>
    </citation>
    <scope>NUCLEOTIDE SEQUENCE [LARGE SCALE GENOMIC DNA]</scope>
    <source>
        <strain evidence="3 4">NRRL 20695</strain>
    </source>
</reference>
<evidence type="ECO:0000259" key="2">
    <source>
        <dbReference type="Pfam" id="PF08546"/>
    </source>
</evidence>
<dbReference type="InterPro" id="IPR013332">
    <property type="entry name" value="KPR_N"/>
</dbReference>
<sequence>MGKGKEKARILIVGCGGIGCMAALNLESGGQAQVTAVLRSSYQIVKERGFTINSVDHGQVRGYRPTEVLSAVPDVSQSGSLPFDFIICATKNTPDVSMPVVELIRPAVTPGHSTILLLQNGLNIEVPFFEAFPGNVILSGISICGSSEPESGTIEHNLHDELRIGPFRDVGHAADRAKDLVNRYSAGGHCTCHYDSNVTFSRWKKLLYNAVYNPVAALTNLDTGDLQLCPGLIDEVVRPGMKEIQATAAAYGQEITDEMVEATITTEPIDAHISPSMLVDARKVSVVLSVNVDDSAYSYHYFGTRADTFPESIHRV</sequence>
<dbReference type="InterPro" id="IPR013328">
    <property type="entry name" value="6PGD_dom2"/>
</dbReference>
<dbReference type="AlphaFoldDB" id="A0A395RRL2"/>
<dbReference type="SUPFAM" id="SSF48179">
    <property type="entry name" value="6-phosphogluconate dehydrogenase C-terminal domain-like"/>
    <property type="match status" value="1"/>
</dbReference>
<dbReference type="SUPFAM" id="SSF51735">
    <property type="entry name" value="NAD(P)-binding Rossmann-fold domains"/>
    <property type="match status" value="1"/>
</dbReference>
<comment type="caution">
    <text evidence="3">The sequence shown here is derived from an EMBL/GenBank/DDBJ whole genome shotgun (WGS) entry which is preliminary data.</text>
</comment>
<protein>
    <submittedName>
        <fullName evidence="3">2-dehydropantoate 2-reductase</fullName>
    </submittedName>
</protein>
<evidence type="ECO:0000313" key="4">
    <source>
        <dbReference type="Proteomes" id="UP000266234"/>
    </source>
</evidence>
<dbReference type="Proteomes" id="UP000266234">
    <property type="component" value="Unassembled WGS sequence"/>
</dbReference>
<dbReference type="Gene3D" id="3.40.50.720">
    <property type="entry name" value="NAD(P)-binding Rossmann-like Domain"/>
    <property type="match status" value="1"/>
</dbReference>
<feature type="domain" description="Ketopantoate reductase N-terminal" evidence="1">
    <location>
        <begin position="10"/>
        <end position="168"/>
    </location>
</feature>
<dbReference type="PANTHER" id="PTHR21708:SF30">
    <property type="entry name" value="2-DEHYDROPANTOATE 2-REDUCTASE-RELATED"/>
    <property type="match status" value="1"/>
</dbReference>
<dbReference type="InterPro" id="IPR008927">
    <property type="entry name" value="6-PGluconate_DH-like_C_sf"/>
</dbReference>
<dbReference type="GO" id="GO:0005737">
    <property type="term" value="C:cytoplasm"/>
    <property type="evidence" value="ECO:0007669"/>
    <property type="project" value="TreeGrafter"/>
</dbReference>
<dbReference type="InterPro" id="IPR013752">
    <property type="entry name" value="KPA_reductase"/>
</dbReference>
<gene>
    <name evidence="3" type="ORF">FLONG3_10144</name>
</gene>
<dbReference type="STRING" id="694270.A0A395RRL2"/>
<dbReference type="Pfam" id="PF02558">
    <property type="entry name" value="ApbA"/>
    <property type="match status" value="1"/>
</dbReference>